<reference evidence="2 3" key="1">
    <citation type="submission" date="2019-01" db="EMBL/GenBank/DDBJ databases">
        <title>Genome sequencing of strain FW100M-8.</title>
        <authorList>
            <person name="Heo J."/>
            <person name="Kim S.-J."/>
            <person name="Kim J.-S."/>
            <person name="Hong S.-B."/>
            <person name="Kwon S.-W."/>
        </authorList>
    </citation>
    <scope>NUCLEOTIDE SEQUENCE [LARGE SCALE GENOMIC DNA]</scope>
    <source>
        <strain evidence="2 3">FW100M-8</strain>
    </source>
</reference>
<evidence type="ECO:0000313" key="2">
    <source>
        <dbReference type="EMBL" id="QAY73339.1"/>
    </source>
</evidence>
<dbReference type="PROSITE" id="PS51318">
    <property type="entry name" value="TAT"/>
    <property type="match status" value="1"/>
</dbReference>
<dbReference type="InterPro" id="IPR006311">
    <property type="entry name" value="TAT_signal"/>
</dbReference>
<accession>A0A4P6FFY2</accession>
<dbReference type="RefSeq" id="WP_129190488.1">
    <property type="nucleotide sequence ID" value="NZ_CP035491.1"/>
</dbReference>
<proteinExistence type="predicted"/>
<dbReference type="Proteomes" id="UP000291259">
    <property type="component" value="Chromosome"/>
</dbReference>
<feature type="region of interest" description="Disordered" evidence="1">
    <location>
        <begin position="168"/>
        <end position="193"/>
    </location>
</feature>
<sequence>MPDLSRRGFLQANLATVFAAILAERGLSAAEAERLALPGAAFGPAATATPDPMWDGSTTTGPYTLNASSAMSQDYFLTDDVVLDTEASLVAPFEHADGSIAAIVVNSGNISILQRDATAPTGWSLTTSLSLDSDDGDSYYPPASLVAAGRGADGNIYGLLFLGTGPRAAPRRAPGCFRSSGTRRGPSRPRSSR</sequence>
<evidence type="ECO:0000256" key="1">
    <source>
        <dbReference type="SAM" id="MobiDB-lite"/>
    </source>
</evidence>
<evidence type="ECO:0000313" key="3">
    <source>
        <dbReference type="Proteomes" id="UP000291259"/>
    </source>
</evidence>
<gene>
    <name evidence="2" type="ORF">ET445_08265</name>
</gene>
<name>A0A4P6FFY2_9MICO</name>
<protein>
    <submittedName>
        <fullName evidence="2">Uncharacterized protein</fullName>
    </submittedName>
</protein>
<organism evidence="2 3">
    <name type="scientific">Agromyces protaetiae</name>
    <dbReference type="NCBI Taxonomy" id="2509455"/>
    <lineage>
        <taxon>Bacteria</taxon>
        <taxon>Bacillati</taxon>
        <taxon>Actinomycetota</taxon>
        <taxon>Actinomycetes</taxon>
        <taxon>Micrococcales</taxon>
        <taxon>Microbacteriaceae</taxon>
        <taxon>Agromyces</taxon>
    </lineage>
</organism>
<keyword evidence="3" id="KW-1185">Reference proteome</keyword>
<dbReference type="AlphaFoldDB" id="A0A4P6FFY2"/>
<dbReference type="EMBL" id="CP035491">
    <property type="protein sequence ID" value="QAY73339.1"/>
    <property type="molecule type" value="Genomic_DNA"/>
</dbReference>
<dbReference type="KEGG" id="agf:ET445_08265"/>